<name>A0A1C7NAT1_9FUNG</name>
<protein>
    <submittedName>
        <fullName evidence="3">Uncharacterized protein</fullName>
    </submittedName>
</protein>
<keyword evidence="2" id="KW-0812">Transmembrane</keyword>
<reference evidence="3 4" key="1">
    <citation type="submission" date="2016-03" db="EMBL/GenBank/DDBJ databases">
        <title>Choanephora cucurbitarum.</title>
        <authorList>
            <person name="Min B."/>
            <person name="Park H."/>
            <person name="Park J.-H."/>
            <person name="Shin H.-D."/>
            <person name="Choi I.-G."/>
        </authorList>
    </citation>
    <scope>NUCLEOTIDE SEQUENCE [LARGE SCALE GENOMIC DNA]</scope>
    <source>
        <strain evidence="3 4">KUS-F28377</strain>
    </source>
</reference>
<feature type="region of interest" description="Disordered" evidence="1">
    <location>
        <begin position="69"/>
        <end position="108"/>
    </location>
</feature>
<evidence type="ECO:0000256" key="1">
    <source>
        <dbReference type="SAM" id="MobiDB-lite"/>
    </source>
</evidence>
<evidence type="ECO:0000256" key="2">
    <source>
        <dbReference type="SAM" id="Phobius"/>
    </source>
</evidence>
<feature type="compositionally biased region" description="Low complexity" evidence="1">
    <location>
        <begin position="161"/>
        <end position="190"/>
    </location>
</feature>
<dbReference type="Proteomes" id="UP000093000">
    <property type="component" value="Unassembled WGS sequence"/>
</dbReference>
<dbReference type="AlphaFoldDB" id="A0A1C7NAT1"/>
<organism evidence="3 4">
    <name type="scientific">Choanephora cucurbitarum</name>
    <dbReference type="NCBI Taxonomy" id="101091"/>
    <lineage>
        <taxon>Eukaryota</taxon>
        <taxon>Fungi</taxon>
        <taxon>Fungi incertae sedis</taxon>
        <taxon>Mucoromycota</taxon>
        <taxon>Mucoromycotina</taxon>
        <taxon>Mucoromycetes</taxon>
        <taxon>Mucorales</taxon>
        <taxon>Mucorineae</taxon>
        <taxon>Choanephoraceae</taxon>
        <taxon>Choanephoroideae</taxon>
        <taxon>Choanephora</taxon>
    </lineage>
</organism>
<gene>
    <name evidence="3" type="ORF">A0J61_05725</name>
</gene>
<evidence type="ECO:0000313" key="3">
    <source>
        <dbReference type="EMBL" id="OBZ86222.1"/>
    </source>
</evidence>
<dbReference type="InParanoid" id="A0A1C7NAT1"/>
<keyword evidence="2" id="KW-1133">Transmembrane helix</keyword>
<dbReference type="OrthoDB" id="10516973at2759"/>
<proteinExistence type="predicted"/>
<accession>A0A1C7NAT1</accession>
<comment type="caution">
    <text evidence="3">The sequence shown here is derived from an EMBL/GenBank/DDBJ whole genome shotgun (WGS) entry which is preliminary data.</text>
</comment>
<sequence length="198" mass="21997">MPILLNYKNVEKRSPTLSAKAEDIPLSNQRHHSPAFNTVHIIAAIIGIAGAVAAAITIFLLCKRKRSKTQAHSNKSGTKHEYSSNNSNNDDVFGSQTNSSHSHSNSQTNYHRFDQFANDFDGNNGSSGQDIASVEDVSPTMQQYQLQLKLLQQQHQERRAYQQNQPQNQLVQVPSQPGQQTTTLSTNTLSLPPPPYYP</sequence>
<feature type="region of interest" description="Disordered" evidence="1">
    <location>
        <begin position="157"/>
        <end position="198"/>
    </location>
</feature>
<keyword evidence="2" id="KW-0472">Membrane</keyword>
<keyword evidence="4" id="KW-1185">Reference proteome</keyword>
<evidence type="ECO:0000313" key="4">
    <source>
        <dbReference type="Proteomes" id="UP000093000"/>
    </source>
</evidence>
<feature type="transmembrane region" description="Helical" evidence="2">
    <location>
        <begin position="41"/>
        <end position="62"/>
    </location>
</feature>
<feature type="compositionally biased region" description="Low complexity" evidence="1">
    <location>
        <begin position="95"/>
        <end position="108"/>
    </location>
</feature>
<dbReference type="EMBL" id="LUGH01000318">
    <property type="protein sequence ID" value="OBZ86222.1"/>
    <property type="molecule type" value="Genomic_DNA"/>
</dbReference>